<dbReference type="PIRSF" id="PIRSF031900">
    <property type="entry name" value="UCP031900"/>
    <property type="match status" value="1"/>
</dbReference>
<dbReference type="Pfam" id="PF13449">
    <property type="entry name" value="Phytase-like"/>
    <property type="match status" value="1"/>
</dbReference>
<evidence type="ECO:0000313" key="2">
    <source>
        <dbReference type="EMBL" id="NKC31855.1"/>
    </source>
</evidence>
<name>A0ABX1EA96_9PROT</name>
<comment type="caution">
    <text evidence="2">The sequence shown here is derived from an EMBL/GenBank/DDBJ whole genome shotgun (WGS) entry which is preliminary data.</text>
</comment>
<evidence type="ECO:0000313" key="3">
    <source>
        <dbReference type="Proteomes" id="UP000787635"/>
    </source>
</evidence>
<proteinExistence type="predicted"/>
<dbReference type="Proteomes" id="UP000787635">
    <property type="component" value="Unassembled WGS sequence"/>
</dbReference>
<feature type="domain" description="Phytase-like" evidence="1">
    <location>
        <begin position="24"/>
        <end position="268"/>
    </location>
</feature>
<sequence length="293" mass="31006">MALAQPAGPLRLLGGLALNTGILGFGGLSGLHMAPGPVLTAISDRGRFVEMRLDLDAGLRPMGLTLRRSGRLRDAAGRPLPPGPAGDAEALARQADGTWLLAFERRHRIQAHARLEGPGRTIAAPPGLDRAPRNAGLESLAVLADGRWLALAEGLEAGPGLVRGWLGRPGRWRRLAYRPQPGMVPVDAAALPEGGALVLERGFSLLGGFTGRLARLPAAALADPAVDAVLEPVALLDLAPPLPVDNYEGLAVLDHQGRRLVAIVSDDNERLLQRSLLLLFEMPPGMLPRSDRR</sequence>
<accession>A0ABX1EA96</accession>
<dbReference type="InterPro" id="IPR014567">
    <property type="entry name" value="UCP031900"/>
</dbReference>
<dbReference type="EMBL" id="JAAVNE010000019">
    <property type="protein sequence ID" value="NKC31855.1"/>
    <property type="molecule type" value="Genomic_DNA"/>
</dbReference>
<evidence type="ECO:0000259" key="1">
    <source>
        <dbReference type="Pfam" id="PF13449"/>
    </source>
</evidence>
<organism evidence="2 3">
    <name type="scientific">Falsiroseomonas selenitidurans</name>
    <dbReference type="NCBI Taxonomy" id="2716335"/>
    <lineage>
        <taxon>Bacteria</taxon>
        <taxon>Pseudomonadati</taxon>
        <taxon>Pseudomonadota</taxon>
        <taxon>Alphaproteobacteria</taxon>
        <taxon>Acetobacterales</taxon>
        <taxon>Roseomonadaceae</taxon>
        <taxon>Falsiroseomonas</taxon>
    </lineage>
</organism>
<reference evidence="2 3" key="1">
    <citation type="submission" date="2020-03" db="EMBL/GenBank/DDBJ databases">
        <title>Roseomonas selenitidurans sp. nov. isolated from urban soil.</title>
        <authorList>
            <person name="Liu H."/>
        </authorList>
    </citation>
    <scope>NUCLEOTIDE SEQUENCE [LARGE SCALE GENOMIC DNA]</scope>
    <source>
        <strain evidence="2 3">BU-1</strain>
    </source>
</reference>
<keyword evidence="3" id="KW-1185">Reference proteome</keyword>
<dbReference type="InterPro" id="IPR027372">
    <property type="entry name" value="Phytase-like_dom"/>
</dbReference>
<gene>
    <name evidence="2" type="ORF">HEQ75_13400</name>
</gene>
<protein>
    <submittedName>
        <fullName evidence="2">Esterase-like activity of phytase family protein</fullName>
    </submittedName>
</protein>
<dbReference type="RefSeq" id="WP_168031313.1">
    <property type="nucleotide sequence ID" value="NZ_JAAVNE010000019.1"/>
</dbReference>